<dbReference type="GO" id="GO:0098839">
    <property type="term" value="C:postsynaptic density membrane"/>
    <property type="evidence" value="ECO:0007669"/>
    <property type="project" value="TreeGrafter"/>
</dbReference>
<dbReference type="InterPro" id="IPR013783">
    <property type="entry name" value="Ig-like_fold"/>
</dbReference>
<dbReference type="InterPro" id="IPR036116">
    <property type="entry name" value="FN3_sf"/>
</dbReference>
<protein>
    <submittedName>
        <fullName evidence="12">Leucine-rich repeat and fibronectin type-III domain-containing protein 4-like</fullName>
    </submittedName>
</protein>
<dbReference type="FunFam" id="3.80.10.10:FF:000019">
    <property type="entry name" value="leucine-rich repeat and fibronectin type III domain-containing protein 1"/>
    <property type="match status" value="1"/>
</dbReference>
<gene>
    <name evidence="12" type="primary">LOC116953877</name>
</gene>
<sequence>MESTASSMLTRHLEGGGGGGGRRMAASPTRRPSHPPPLLRLLGLLSCASTWCTTTTAPQGCPSRCVCQSLFPSLGTLCTRRGLLFVPPDVDRRTVELHLADNFVSEVGTQDFSNMTDLVDLTLSRNQISAVAPYSFGDLAQLSSLHLDGNRLTALLADHLRGLFSLRRLRVNNNQLATVADAAFQDFVETLEDLDLSYNNLEGVPWAALQSMVNLHTLSLEHNLISSVSAGAFDRMPKLSRLDLTSNKLRGVPPDPAFTHPDAALVLALGGNPLHCNCELLWLRRRLLDGDLETCASPRRLLGRYVLSVPEGDFACSPPVITRHTLKQSVLEGEATSLRCDASGDPRPAVEWVSPSGRRVARGPHASVSPVDGALRIAVTAAGDDGTFTCVATNAAGHATAYVDLKVINLPHPGVGDGGGGDGAARAGNGDRGGDEGSEEGKGRASGGGKPAGSSDIAAPPGGDAAQAVAVSDVMPASVLVTWTHGDELRGLKMFQIQYNCSTDDSLVYRMIPATSKRFRVSQLVGGSDYDLCVLALCARAGAPSASTRALGCVRFSTPAPVRSGADDADCSGALTGAHAGGTVVLVIAALIVASLLAFIGVYVARNRGALGRAARADGCGRWCPAALEAADSCRCRCCGSGSGSGRSRDVAKSNGGMAQFPDGGGGGGAAPASPTASYDRRPLRHDRRRADEAPAYESADFFGGTHACYASSVSSRGSLGSSDGRSSVTPDSVSLSSAGQAGNKTATAASRSGSIATAGATCDCGVRSEIDRLLANAFFSPASPASPAPLGGARLVSASDDGDCSTADSRQSSLVPGSERAPLLGAASYSAGAAASSTLSASSHAGQRLARLLGLQSAAAAAAPPAGAVAALPAAGEFPRGRAKRSQSFEARSRKRKSDPGDLTGGGTLPRNADGAKMAARRSLCLSSEWVMESTV</sequence>
<dbReference type="SMART" id="SM00409">
    <property type="entry name" value="IG"/>
    <property type="match status" value="1"/>
</dbReference>
<dbReference type="SUPFAM" id="SSF49265">
    <property type="entry name" value="Fibronectin type III"/>
    <property type="match status" value="1"/>
</dbReference>
<dbReference type="Gene3D" id="2.60.40.10">
    <property type="entry name" value="Immunoglobulins"/>
    <property type="match status" value="2"/>
</dbReference>
<dbReference type="SMART" id="SM00082">
    <property type="entry name" value="LRRCT"/>
    <property type="match status" value="1"/>
</dbReference>
<dbReference type="SUPFAM" id="SSF52058">
    <property type="entry name" value="L domain-like"/>
    <property type="match status" value="1"/>
</dbReference>
<evidence type="ECO:0000256" key="6">
    <source>
        <dbReference type="ARBA" id="ARBA00023180"/>
    </source>
</evidence>
<dbReference type="GO" id="GO:0099151">
    <property type="term" value="P:regulation of postsynaptic density assembly"/>
    <property type="evidence" value="ECO:0007669"/>
    <property type="project" value="TreeGrafter"/>
</dbReference>
<feature type="region of interest" description="Disordered" evidence="8">
    <location>
        <begin position="643"/>
        <end position="693"/>
    </location>
</feature>
<keyword evidence="11" id="KW-1185">Reference proteome</keyword>
<dbReference type="InterPro" id="IPR003598">
    <property type="entry name" value="Ig_sub2"/>
</dbReference>
<dbReference type="PANTHER" id="PTHR45842">
    <property type="entry name" value="SYNAPTIC ADHESION-LIKE MOLECULE SALM"/>
    <property type="match status" value="1"/>
</dbReference>
<dbReference type="InterPro" id="IPR013098">
    <property type="entry name" value="Ig_I-set"/>
</dbReference>
<feature type="compositionally biased region" description="Polar residues" evidence="8">
    <location>
        <begin position="739"/>
        <end position="753"/>
    </location>
</feature>
<feature type="compositionally biased region" description="Basic and acidic residues" evidence="8">
    <location>
        <begin position="432"/>
        <end position="443"/>
    </location>
</feature>
<evidence type="ECO:0000256" key="2">
    <source>
        <dbReference type="ARBA" id="ARBA00022614"/>
    </source>
</evidence>
<dbReference type="InterPro" id="IPR007110">
    <property type="entry name" value="Ig-like_dom"/>
</dbReference>
<dbReference type="InterPro" id="IPR036179">
    <property type="entry name" value="Ig-like_dom_sf"/>
</dbReference>
<evidence type="ECO:0000259" key="10">
    <source>
        <dbReference type="PROSITE" id="PS50835"/>
    </source>
</evidence>
<dbReference type="GO" id="GO:0099560">
    <property type="term" value="P:synaptic membrane adhesion"/>
    <property type="evidence" value="ECO:0007669"/>
    <property type="project" value="TreeGrafter"/>
</dbReference>
<proteinExistence type="predicted"/>
<evidence type="ECO:0000256" key="7">
    <source>
        <dbReference type="ARBA" id="ARBA00023319"/>
    </source>
</evidence>
<dbReference type="SMART" id="SM00408">
    <property type="entry name" value="IGc2"/>
    <property type="match status" value="1"/>
</dbReference>
<keyword evidence="9" id="KW-0812">Transmembrane</keyword>
<dbReference type="Pfam" id="PF13855">
    <property type="entry name" value="LRR_8"/>
    <property type="match status" value="2"/>
</dbReference>
<keyword evidence="6" id="KW-0325">Glycoprotein</keyword>
<reference evidence="12" key="1">
    <citation type="submission" date="2025-08" db="UniProtKB">
        <authorList>
            <consortium name="RefSeq"/>
        </authorList>
    </citation>
    <scope>IDENTIFICATION</scope>
    <source>
        <tissue evidence="12">Sperm</tissue>
    </source>
</reference>
<keyword evidence="7" id="KW-0393">Immunoglobulin domain</keyword>
<evidence type="ECO:0000256" key="4">
    <source>
        <dbReference type="ARBA" id="ARBA00022737"/>
    </source>
</evidence>
<accession>A0AAJ7U7F6</accession>
<keyword evidence="9" id="KW-1133">Transmembrane helix</keyword>
<dbReference type="SUPFAM" id="SSF48726">
    <property type="entry name" value="Immunoglobulin"/>
    <property type="match status" value="1"/>
</dbReference>
<feature type="compositionally biased region" description="Low complexity" evidence="8">
    <location>
        <begin position="717"/>
        <end position="738"/>
    </location>
</feature>
<dbReference type="InterPro" id="IPR003591">
    <property type="entry name" value="Leu-rich_rpt_typical-subtyp"/>
</dbReference>
<evidence type="ECO:0000256" key="3">
    <source>
        <dbReference type="ARBA" id="ARBA00022729"/>
    </source>
</evidence>
<dbReference type="AlphaFoldDB" id="A0AAJ7U7F6"/>
<dbReference type="InterPro" id="IPR003961">
    <property type="entry name" value="FN3_dom"/>
</dbReference>
<evidence type="ECO:0000256" key="1">
    <source>
        <dbReference type="ARBA" id="ARBA00004479"/>
    </source>
</evidence>
<evidence type="ECO:0000313" key="11">
    <source>
        <dbReference type="Proteomes" id="UP001318040"/>
    </source>
</evidence>
<dbReference type="GO" id="GO:0098978">
    <property type="term" value="C:glutamatergic synapse"/>
    <property type="evidence" value="ECO:0007669"/>
    <property type="project" value="TreeGrafter"/>
</dbReference>
<feature type="region of interest" description="Disordered" evidence="8">
    <location>
        <begin position="1"/>
        <end position="36"/>
    </location>
</feature>
<dbReference type="GO" id="GO:1905606">
    <property type="term" value="P:regulation of presynapse assembly"/>
    <property type="evidence" value="ECO:0007669"/>
    <property type="project" value="TreeGrafter"/>
</dbReference>
<dbReference type="InterPro" id="IPR000483">
    <property type="entry name" value="Cys-rich_flank_reg_C"/>
</dbReference>
<dbReference type="SMART" id="SM00369">
    <property type="entry name" value="LRR_TYP"/>
    <property type="match status" value="6"/>
</dbReference>
<dbReference type="Gene3D" id="3.80.10.10">
    <property type="entry name" value="Ribonuclease Inhibitor"/>
    <property type="match status" value="2"/>
</dbReference>
<dbReference type="InterPro" id="IPR032675">
    <property type="entry name" value="LRR_dom_sf"/>
</dbReference>
<evidence type="ECO:0000256" key="5">
    <source>
        <dbReference type="ARBA" id="ARBA00023157"/>
    </source>
</evidence>
<dbReference type="PANTHER" id="PTHR45842:SF3">
    <property type="entry name" value="LEUCINE-RICH REPEAT AND FIBRONECTIN TYPE-III DOMAIN-CONTAINING PROTEIN 4"/>
    <property type="match status" value="1"/>
</dbReference>
<dbReference type="InterPro" id="IPR050467">
    <property type="entry name" value="LRFN"/>
</dbReference>
<feature type="region of interest" description="Disordered" evidence="8">
    <location>
        <begin position="880"/>
        <end position="916"/>
    </location>
</feature>
<dbReference type="KEGG" id="pmrn:116953877"/>
<feature type="transmembrane region" description="Helical" evidence="9">
    <location>
        <begin position="584"/>
        <end position="605"/>
    </location>
</feature>
<comment type="subcellular location">
    <subcellularLocation>
        <location evidence="1">Membrane</location>
        <topology evidence="1">Single-pass type I membrane protein</topology>
    </subcellularLocation>
</comment>
<name>A0AAJ7U7F6_PETMA</name>
<dbReference type="Pfam" id="PF07679">
    <property type="entry name" value="I-set"/>
    <property type="match status" value="1"/>
</dbReference>
<keyword evidence="4" id="KW-0677">Repeat</keyword>
<keyword evidence="3" id="KW-0732">Signal</keyword>
<dbReference type="InterPro" id="IPR003599">
    <property type="entry name" value="Ig_sub"/>
</dbReference>
<feature type="region of interest" description="Disordered" evidence="8">
    <location>
        <begin position="414"/>
        <end position="463"/>
    </location>
</feature>
<feature type="region of interest" description="Disordered" evidence="8">
    <location>
        <begin position="787"/>
        <end position="819"/>
    </location>
</feature>
<dbReference type="Proteomes" id="UP001318040">
    <property type="component" value="Chromosome 53"/>
</dbReference>
<feature type="domain" description="Ig-like" evidence="10">
    <location>
        <begin position="318"/>
        <end position="406"/>
    </location>
</feature>
<feature type="region of interest" description="Disordered" evidence="8">
    <location>
        <begin position="717"/>
        <end position="753"/>
    </location>
</feature>
<keyword evidence="5" id="KW-1015">Disulfide bond</keyword>
<dbReference type="RefSeq" id="XP_032830056.1">
    <property type="nucleotide sequence ID" value="XM_032974165.1"/>
</dbReference>
<organism evidence="11 12">
    <name type="scientific">Petromyzon marinus</name>
    <name type="common">Sea lamprey</name>
    <dbReference type="NCBI Taxonomy" id="7757"/>
    <lineage>
        <taxon>Eukaryota</taxon>
        <taxon>Metazoa</taxon>
        <taxon>Chordata</taxon>
        <taxon>Craniata</taxon>
        <taxon>Vertebrata</taxon>
        <taxon>Cyclostomata</taxon>
        <taxon>Hyperoartia</taxon>
        <taxon>Petromyzontiformes</taxon>
        <taxon>Petromyzontidae</taxon>
        <taxon>Petromyzon</taxon>
    </lineage>
</organism>
<evidence type="ECO:0000256" key="8">
    <source>
        <dbReference type="SAM" id="MobiDB-lite"/>
    </source>
</evidence>
<feature type="compositionally biased region" description="Polar residues" evidence="8">
    <location>
        <begin position="807"/>
        <end position="816"/>
    </location>
</feature>
<dbReference type="GO" id="GO:0009986">
    <property type="term" value="C:cell surface"/>
    <property type="evidence" value="ECO:0007669"/>
    <property type="project" value="TreeGrafter"/>
</dbReference>
<dbReference type="PROSITE" id="PS50835">
    <property type="entry name" value="IG_LIKE"/>
    <property type="match status" value="1"/>
</dbReference>
<evidence type="ECO:0000256" key="9">
    <source>
        <dbReference type="SAM" id="Phobius"/>
    </source>
</evidence>
<dbReference type="InterPro" id="IPR001611">
    <property type="entry name" value="Leu-rich_rpt"/>
</dbReference>
<keyword evidence="2" id="KW-0433">Leucine-rich repeat</keyword>
<dbReference type="CDD" id="cd00063">
    <property type="entry name" value="FN3"/>
    <property type="match status" value="1"/>
</dbReference>
<keyword evidence="9" id="KW-0472">Membrane</keyword>
<evidence type="ECO:0000313" key="12">
    <source>
        <dbReference type="RefSeq" id="XP_032830056.1"/>
    </source>
</evidence>